<dbReference type="PANTHER" id="PTHR43865:SF1">
    <property type="entry name" value="RUBRERYTHRIN-RELATED"/>
    <property type="match status" value="1"/>
</dbReference>
<keyword evidence="2" id="KW-0813">Transport</keyword>
<keyword evidence="5" id="KW-0408">Iron</keyword>
<dbReference type="InterPro" id="IPR003251">
    <property type="entry name" value="Rr_diiron-bd_dom"/>
</dbReference>
<comment type="function">
    <text evidence="6">May provide oxidative stress protection via catalytic reduction of intracellular hydrogen peroxide.</text>
</comment>
<keyword evidence="11" id="KW-1185">Reference proteome</keyword>
<evidence type="ECO:0000256" key="4">
    <source>
        <dbReference type="ARBA" id="ARBA00022982"/>
    </source>
</evidence>
<dbReference type="CDD" id="cd01041">
    <property type="entry name" value="Rubrerythrin"/>
    <property type="match status" value="1"/>
</dbReference>
<feature type="domain" description="Ferritin-like diiron" evidence="9">
    <location>
        <begin position="3"/>
        <end position="146"/>
    </location>
</feature>
<dbReference type="FunFam" id="2.20.28.10:FF:000018">
    <property type="entry name" value="Rubrerythrin"/>
    <property type="match status" value="1"/>
</dbReference>
<dbReference type="InterPro" id="IPR052364">
    <property type="entry name" value="Rubrerythrin"/>
</dbReference>
<proteinExistence type="predicted"/>
<dbReference type="SUPFAM" id="SSF57802">
    <property type="entry name" value="Rubredoxin-like"/>
    <property type="match status" value="1"/>
</dbReference>
<dbReference type="Pfam" id="PF02915">
    <property type="entry name" value="Rubrerythrin"/>
    <property type="match status" value="1"/>
</dbReference>
<dbReference type="PANTHER" id="PTHR43865">
    <property type="entry name" value="RUBRERYTHRIN-RELATED"/>
    <property type="match status" value="1"/>
</dbReference>
<comment type="subunit">
    <text evidence="7">Homodimer. Possesses two rubredoxin-like centers and two non-sulfur oxo-bridged di-iron centers per dimer.</text>
</comment>
<sequence length="191" mass="21465">MNSLKGSKTEKNLLAAFAGESQARNRYTYFAKAAKKEGYEQISAIFLETADHEQTHAKKFFRFLQGGDVEITATYPGGIIGKTVDNLKQAADGELHEHTTLYPGFAKIADEEGFKEVAAAFRAISIVETYHEQRYRKLLANIQNNEVFKRPESVKWKCRHCGFVVEGKTAPEKCAACDHPTAHFEILAENY</sequence>
<dbReference type="Gene3D" id="1.20.1260.10">
    <property type="match status" value="1"/>
</dbReference>
<dbReference type="Pfam" id="PF21349">
    <property type="entry name" value="RUBY_RBDX"/>
    <property type="match status" value="1"/>
</dbReference>
<dbReference type="CDD" id="cd00729">
    <property type="entry name" value="rubredoxin_SM"/>
    <property type="match status" value="1"/>
</dbReference>
<dbReference type="Gene3D" id="2.20.28.10">
    <property type="match status" value="1"/>
</dbReference>
<evidence type="ECO:0000256" key="2">
    <source>
        <dbReference type="ARBA" id="ARBA00022448"/>
    </source>
</evidence>
<accession>A0A0F3GJ81</accession>
<dbReference type="Proteomes" id="UP000033423">
    <property type="component" value="Unassembled WGS sequence"/>
</dbReference>
<dbReference type="NCBIfam" id="NF045767">
    <property type="entry name" value="RuberyRbr"/>
    <property type="match status" value="1"/>
</dbReference>
<comment type="cofactor">
    <cofactor evidence="1">
        <name>Fe(3+)</name>
        <dbReference type="ChEBI" id="CHEBI:29034"/>
    </cofactor>
</comment>
<dbReference type="SUPFAM" id="SSF47240">
    <property type="entry name" value="Ferritin-like"/>
    <property type="match status" value="1"/>
</dbReference>
<keyword evidence="3" id="KW-0479">Metal-binding</keyword>
<keyword evidence="10" id="KW-0560">Oxidoreductase</keyword>
<dbReference type="AlphaFoldDB" id="A0A0F3GJ81"/>
<name>A0A0F3GJ81_9BACT</name>
<dbReference type="GO" id="GO:0046872">
    <property type="term" value="F:metal ion binding"/>
    <property type="evidence" value="ECO:0007669"/>
    <property type="project" value="UniProtKB-KW"/>
</dbReference>
<dbReference type="PROSITE" id="PS50905">
    <property type="entry name" value="FERRITIN_LIKE"/>
    <property type="match status" value="1"/>
</dbReference>
<gene>
    <name evidence="10" type="ORF">MBAV_005794</name>
</gene>
<dbReference type="GO" id="GO:0016491">
    <property type="term" value="F:oxidoreductase activity"/>
    <property type="evidence" value="ECO:0007669"/>
    <property type="project" value="UniProtKB-KW"/>
</dbReference>
<reference evidence="10 11" key="1">
    <citation type="submission" date="2015-02" db="EMBL/GenBank/DDBJ databases">
        <title>Single-cell genomics of uncultivated deep-branching MTB reveals a conserved set of magnetosome genes.</title>
        <authorList>
            <person name="Kolinko S."/>
            <person name="Richter M."/>
            <person name="Glockner F.O."/>
            <person name="Brachmann A."/>
            <person name="Schuler D."/>
        </authorList>
    </citation>
    <scope>NUCLEOTIDE SEQUENCE [LARGE SCALE GENOMIC DNA]</scope>
    <source>
        <strain evidence="10">TM-1</strain>
    </source>
</reference>
<dbReference type="InterPro" id="IPR009078">
    <property type="entry name" value="Ferritin-like_SF"/>
</dbReference>
<protein>
    <recommendedName>
        <fullName evidence="8">Rubrerythrin</fullName>
    </recommendedName>
</protein>
<dbReference type="EMBL" id="LACI01002446">
    <property type="protein sequence ID" value="KJU82019.1"/>
    <property type="molecule type" value="Genomic_DNA"/>
</dbReference>
<comment type="caution">
    <text evidence="10">The sequence shown here is derived from an EMBL/GenBank/DDBJ whole genome shotgun (WGS) entry which is preliminary data.</text>
</comment>
<evidence type="ECO:0000256" key="1">
    <source>
        <dbReference type="ARBA" id="ARBA00001965"/>
    </source>
</evidence>
<dbReference type="InterPro" id="IPR009040">
    <property type="entry name" value="Ferritin-like_diiron"/>
</dbReference>
<evidence type="ECO:0000313" key="10">
    <source>
        <dbReference type="EMBL" id="KJU82019.1"/>
    </source>
</evidence>
<organism evidence="10 11">
    <name type="scientific">Candidatus Magnetobacterium bavaricum</name>
    <dbReference type="NCBI Taxonomy" id="29290"/>
    <lineage>
        <taxon>Bacteria</taxon>
        <taxon>Pseudomonadati</taxon>
        <taxon>Nitrospirota</taxon>
        <taxon>Thermodesulfovibrionia</taxon>
        <taxon>Thermodesulfovibrionales</taxon>
        <taxon>Candidatus Magnetobacteriaceae</taxon>
        <taxon>Candidatus Magnetobacterium</taxon>
    </lineage>
</organism>
<dbReference type="InterPro" id="IPR048574">
    <property type="entry name" value="RUBY_RBDX"/>
</dbReference>
<evidence type="ECO:0000256" key="8">
    <source>
        <dbReference type="ARBA" id="ARBA00069213"/>
    </source>
</evidence>
<evidence type="ECO:0000256" key="5">
    <source>
        <dbReference type="ARBA" id="ARBA00023004"/>
    </source>
</evidence>
<keyword evidence="4" id="KW-0249">Electron transport</keyword>
<evidence type="ECO:0000259" key="9">
    <source>
        <dbReference type="PROSITE" id="PS50905"/>
    </source>
</evidence>
<dbReference type="PATRIC" id="fig|29290.4.peg.7652"/>
<evidence type="ECO:0000256" key="6">
    <source>
        <dbReference type="ARBA" id="ARBA00055868"/>
    </source>
</evidence>
<evidence type="ECO:0000313" key="11">
    <source>
        <dbReference type="Proteomes" id="UP000033423"/>
    </source>
</evidence>
<evidence type="ECO:0000256" key="3">
    <source>
        <dbReference type="ARBA" id="ARBA00022723"/>
    </source>
</evidence>
<dbReference type="InterPro" id="IPR012347">
    <property type="entry name" value="Ferritin-like"/>
</dbReference>
<evidence type="ECO:0000256" key="7">
    <source>
        <dbReference type="ARBA" id="ARBA00063441"/>
    </source>
</evidence>